<gene>
    <name evidence="4" type="ORF">HRR80_006935</name>
</gene>
<dbReference type="GO" id="GO:0005737">
    <property type="term" value="C:cytoplasm"/>
    <property type="evidence" value="ECO:0007669"/>
    <property type="project" value="TreeGrafter"/>
</dbReference>
<feature type="compositionally biased region" description="Polar residues" evidence="1">
    <location>
        <begin position="533"/>
        <end position="544"/>
    </location>
</feature>
<feature type="compositionally biased region" description="Acidic residues" evidence="1">
    <location>
        <begin position="309"/>
        <end position="334"/>
    </location>
</feature>
<dbReference type="SMART" id="SM00240">
    <property type="entry name" value="FHA"/>
    <property type="match status" value="1"/>
</dbReference>
<evidence type="ECO:0000256" key="1">
    <source>
        <dbReference type="SAM" id="MobiDB-lite"/>
    </source>
</evidence>
<protein>
    <recommendedName>
        <fullName evidence="3">FHA domain-containing protein</fullName>
    </recommendedName>
</protein>
<feature type="compositionally biased region" description="Polar residues" evidence="1">
    <location>
        <begin position="588"/>
        <end position="597"/>
    </location>
</feature>
<dbReference type="Gene3D" id="2.60.200.20">
    <property type="match status" value="1"/>
</dbReference>
<dbReference type="AlphaFoldDB" id="A0AAN6EPS3"/>
<feature type="region of interest" description="Disordered" evidence="1">
    <location>
        <begin position="214"/>
        <end position="415"/>
    </location>
</feature>
<feature type="compositionally biased region" description="Polar residues" evidence="1">
    <location>
        <begin position="229"/>
        <end position="248"/>
    </location>
</feature>
<dbReference type="Pfam" id="PF00498">
    <property type="entry name" value="FHA"/>
    <property type="match status" value="1"/>
</dbReference>
<feature type="compositionally biased region" description="Polar residues" evidence="1">
    <location>
        <begin position="344"/>
        <end position="366"/>
    </location>
</feature>
<dbReference type="PROSITE" id="PS50006">
    <property type="entry name" value="FHA_DOMAIN"/>
    <property type="match status" value="1"/>
</dbReference>
<feature type="transmembrane region" description="Helical" evidence="2">
    <location>
        <begin position="606"/>
        <end position="628"/>
    </location>
</feature>
<dbReference type="PANTHER" id="PTHR15715">
    <property type="entry name" value="CENTROSOMAL PROTEIN OF 170 KDA"/>
    <property type="match status" value="1"/>
</dbReference>
<keyword evidence="2" id="KW-0472">Membrane</keyword>
<dbReference type="Proteomes" id="UP001161757">
    <property type="component" value="Unassembled WGS sequence"/>
</dbReference>
<dbReference type="InterPro" id="IPR051176">
    <property type="entry name" value="Cent_Immune-Sig_Mod"/>
</dbReference>
<feature type="region of interest" description="Disordered" evidence="1">
    <location>
        <begin position="167"/>
        <end position="190"/>
    </location>
</feature>
<feature type="region of interest" description="Disordered" evidence="1">
    <location>
        <begin position="564"/>
        <end position="597"/>
    </location>
</feature>
<keyword evidence="2" id="KW-1133">Transmembrane helix</keyword>
<dbReference type="PANTHER" id="PTHR15715:SF37">
    <property type="entry name" value="LD47843P"/>
    <property type="match status" value="1"/>
</dbReference>
<evidence type="ECO:0000256" key="2">
    <source>
        <dbReference type="SAM" id="Phobius"/>
    </source>
</evidence>
<proteinExistence type="predicted"/>
<evidence type="ECO:0000259" key="3">
    <source>
        <dbReference type="PROSITE" id="PS50006"/>
    </source>
</evidence>
<sequence length="634" mass="68247">MASPSVLPSATVVLRDVDHLDSIPERTITLEAPDWKVKVGRGSLSSADALRPTSKNAWFDSRVMSRNHAVLRANPYAKTITIEDVGSMHGTHLGGRRLKTNHAESLWPGDIITLGCNVTRGSNCFNALQVEFNWHWSDESAQHETLAFSPLTNVSLNTFSPEYSEGEYYGSSEFHDDEAEDKANYEEQAEEMDNDVDIVQDSVRQASVEVAIPPPRTFAVPESDVSEPGSYTSGADSSEGESPSTSPIELNEEKSHEENTGGTVPVTKPEKAQPATDIRQVTPTPLSGASKFAKYMDGQGGASSLMDVCSDEGADRDDDNDNDDPDHNDEEEYPDPSLPPPSAQHPSVSVESSHSATESNDPMSNSFRKEAVRAPSPSDAAMAKPSTELPLAPPFMQKTSSDAASVAATTSSNERRSNFAWAGYNSVLYEPSPGNFGLTPFPSTASLAPPAMPPLDFWPQSFGGSNDHLWGARYPLEPQDHLPKIPISSILDQELKEVTFPWSKPSSKRKADQIASDTMQEERTAMAGKRQANDVQSATAATSTESIDYSISTVEDRMTTSLMPAPEAALPTPKPAEEMPPRKKAKKNNTQIAEQPDTTSGNFVKLAAAAVAGMAVGTVGTIIGLAALPADYFT</sequence>
<feature type="region of interest" description="Disordered" evidence="1">
    <location>
        <begin position="502"/>
        <end position="544"/>
    </location>
</feature>
<dbReference type="SUPFAM" id="SSF49879">
    <property type="entry name" value="SMAD/FHA domain"/>
    <property type="match status" value="1"/>
</dbReference>
<dbReference type="InterPro" id="IPR008984">
    <property type="entry name" value="SMAD_FHA_dom_sf"/>
</dbReference>
<keyword evidence="2" id="KW-0812">Transmembrane</keyword>
<evidence type="ECO:0000313" key="4">
    <source>
        <dbReference type="EMBL" id="KAJ8989211.1"/>
    </source>
</evidence>
<dbReference type="InterPro" id="IPR000253">
    <property type="entry name" value="FHA_dom"/>
</dbReference>
<comment type="caution">
    <text evidence="4">The sequence shown here is derived from an EMBL/GenBank/DDBJ whole genome shotgun (WGS) entry which is preliminary data.</text>
</comment>
<dbReference type="EMBL" id="JAJGCB010000015">
    <property type="protein sequence ID" value="KAJ8989211.1"/>
    <property type="molecule type" value="Genomic_DNA"/>
</dbReference>
<evidence type="ECO:0000313" key="5">
    <source>
        <dbReference type="Proteomes" id="UP001161757"/>
    </source>
</evidence>
<accession>A0AAN6EPS3</accession>
<organism evidence="4 5">
    <name type="scientific">Exophiala dermatitidis</name>
    <name type="common">Black yeast-like fungus</name>
    <name type="synonym">Wangiella dermatitidis</name>
    <dbReference type="NCBI Taxonomy" id="5970"/>
    <lineage>
        <taxon>Eukaryota</taxon>
        <taxon>Fungi</taxon>
        <taxon>Dikarya</taxon>
        <taxon>Ascomycota</taxon>
        <taxon>Pezizomycotina</taxon>
        <taxon>Eurotiomycetes</taxon>
        <taxon>Chaetothyriomycetidae</taxon>
        <taxon>Chaetothyriales</taxon>
        <taxon>Herpotrichiellaceae</taxon>
        <taxon>Exophiala</taxon>
    </lineage>
</organism>
<feature type="compositionally biased region" description="Low complexity" evidence="1">
    <location>
        <begin position="399"/>
        <end position="412"/>
    </location>
</feature>
<feature type="domain" description="FHA" evidence="3">
    <location>
        <begin position="37"/>
        <end position="98"/>
    </location>
</feature>
<reference evidence="4" key="1">
    <citation type="submission" date="2023-01" db="EMBL/GenBank/DDBJ databases">
        <title>Exophiala dermititidis isolated from Cystic Fibrosis Patient.</title>
        <authorList>
            <person name="Kurbessoian T."/>
            <person name="Crocker A."/>
            <person name="Murante D."/>
            <person name="Hogan D.A."/>
            <person name="Stajich J.E."/>
        </authorList>
    </citation>
    <scope>NUCLEOTIDE SEQUENCE</scope>
    <source>
        <strain evidence="4">Ex8</strain>
    </source>
</reference>
<name>A0AAN6EPS3_EXODE</name>